<evidence type="ECO:0000256" key="1">
    <source>
        <dbReference type="ARBA" id="ARBA00004430"/>
    </source>
</evidence>
<dbReference type="EMBL" id="CAJNOM010001016">
    <property type="protein sequence ID" value="CAF1586228.1"/>
    <property type="molecule type" value="Genomic_DNA"/>
</dbReference>
<comment type="caution">
    <text evidence="9">The sequence shown here is derived from an EMBL/GenBank/DDBJ whole genome shotgun (WGS) entry which is preliminary data.</text>
</comment>
<comment type="subcellular location">
    <subcellularLocation>
        <location evidence="1">Cytoplasm</location>
        <location evidence="1">Cytoskeleton</location>
        <location evidence="1">Cilium axoneme</location>
    </subcellularLocation>
</comment>
<evidence type="ECO:0000313" key="9">
    <source>
        <dbReference type="EMBL" id="CAF1324368.1"/>
    </source>
</evidence>
<keyword evidence="4" id="KW-0966">Cell projection</keyword>
<dbReference type="OrthoDB" id="567787at2759"/>
<evidence type="ECO:0000313" key="12">
    <source>
        <dbReference type="Proteomes" id="UP000663877"/>
    </source>
</evidence>
<evidence type="ECO:0000313" key="11">
    <source>
        <dbReference type="Proteomes" id="UP000663832"/>
    </source>
</evidence>
<accession>A0A815FCN3</accession>
<evidence type="ECO:0000256" key="2">
    <source>
        <dbReference type="ARBA" id="ARBA00022490"/>
    </source>
</evidence>
<evidence type="ECO:0000313" key="10">
    <source>
        <dbReference type="EMBL" id="CAF1586228.1"/>
    </source>
</evidence>
<evidence type="ECO:0000256" key="7">
    <source>
        <dbReference type="SAM" id="Coils"/>
    </source>
</evidence>
<dbReference type="Proteomes" id="UP000663832">
    <property type="component" value="Unassembled WGS sequence"/>
</dbReference>
<feature type="coiled-coil region" evidence="7">
    <location>
        <begin position="592"/>
        <end position="619"/>
    </location>
</feature>
<organism evidence="9 12">
    <name type="scientific">Adineta steineri</name>
    <dbReference type="NCBI Taxonomy" id="433720"/>
    <lineage>
        <taxon>Eukaryota</taxon>
        <taxon>Metazoa</taxon>
        <taxon>Spiralia</taxon>
        <taxon>Gnathifera</taxon>
        <taxon>Rotifera</taxon>
        <taxon>Eurotatoria</taxon>
        <taxon>Bdelloidea</taxon>
        <taxon>Adinetida</taxon>
        <taxon>Adinetidae</taxon>
        <taxon>Adineta</taxon>
    </lineage>
</organism>
<evidence type="ECO:0000256" key="3">
    <source>
        <dbReference type="ARBA" id="ARBA00023212"/>
    </source>
</evidence>
<gene>
    <name evidence="9" type="ORF">BJG266_LOCUS33525</name>
    <name evidence="10" type="ORF">QVE165_LOCUS50660</name>
</gene>
<dbReference type="InterPro" id="IPR026720">
    <property type="entry name" value="CFAP91"/>
</dbReference>
<keyword evidence="3" id="KW-0206">Cytoskeleton</keyword>
<proteinExistence type="inferred from homology"/>
<dbReference type="AlphaFoldDB" id="A0A815FCN3"/>
<dbReference type="EMBL" id="CAJNOI010000653">
    <property type="protein sequence ID" value="CAF1324368.1"/>
    <property type="molecule type" value="Genomic_DNA"/>
</dbReference>
<dbReference type="InterPro" id="IPR032840">
    <property type="entry name" value="CFAP91_dom"/>
</dbReference>
<protein>
    <recommendedName>
        <fullName evidence="6">Cilia- and flagella-associated protein 91</fullName>
    </recommendedName>
</protein>
<keyword evidence="11" id="KW-1185">Reference proteome</keyword>
<evidence type="ECO:0000256" key="6">
    <source>
        <dbReference type="ARBA" id="ARBA00029555"/>
    </source>
</evidence>
<dbReference type="PANTHER" id="PTHR22455:SF10">
    <property type="entry name" value="CILIA- AND FLAGELLA-ASSOCIATED PROTEIN 91"/>
    <property type="match status" value="1"/>
</dbReference>
<keyword evidence="2" id="KW-0963">Cytoplasm</keyword>
<dbReference type="Proteomes" id="UP000663877">
    <property type="component" value="Unassembled WGS sequence"/>
</dbReference>
<evidence type="ECO:0000259" key="8">
    <source>
        <dbReference type="Pfam" id="PF14738"/>
    </source>
</evidence>
<keyword evidence="7" id="KW-0175">Coiled coil</keyword>
<sequence length="662" mass="78533">MRATGAKTLINLFHDMLDIKPILYQLSDKCNPKIDLPFITSHQQTKCGNIIDSRRTKYPDVPKLLRISDKKQSIFPTINNQRKSIELIVKENPKDFIRSKRITDNEAISSIRHIGTQTDYREESTQTNPFSPPYTISGNQHPEVFALSDFTYGKGLPATSLEISFIERLRARREWEQDHTIDMTRTKIVIEREIREWQIRNEEIKMLQDTREKLFTKNLHTYIKIDEEVTQNIIDLFIYRQEKQLNLQHKRLEIETSRDIRRIKRMYQLRETQINAVTSYNHLGVIGMAQQGNGCFSLLKPPWHTRPDDIITTFKNRMSNMYTHCSQFDYLIDRRFNQSQINIFKFEELIPKNALVPQIDQFNRSILYKKTYNKKTHRRLQDLERAFQLIQEEKTKQTLVLENKPLRFVEKVEIIEHVKQPQTISSPTEVHDRCRIAIIKFQNYLRSIIVQSKISNVRQIRQDLLEELRNGLEHHQTTSTDMSDHIHRNEIVSPRTQIYDYLEGETISDMLDFLSKELLRLQSEQTIHLFILLADRYRYQREAAETGFRTRSIERQKLEDRAFQEMFSLNVNCDIEIYLQDLILESISNTADKQARLEIQQITETLTNLTDEINNSLSNPIDIEIIVSELVHHFLFPTVQTILTRQTSRNFSQYQNRSFIKN</sequence>
<dbReference type="GO" id="GO:0005930">
    <property type="term" value="C:axoneme"/>
    <property type="evidence" value="ECO:0007669"/>
    <property type="project" value="UniProtKB-SubCell"/>
</dbReference>
<reference evidence="9" key="1">
    <citation type="submission" date="2021-02" db="EMBL/GenBank/DDBJ databases">
        <authorList>
            <person name="Nowell W R."/>
        </authorList>
    </citation>
    <scope>NUCLEOTIDE SEQUENCE</scope>
</reference>
<evidence type="ECO:0000256" key="5">
    <source>
        <dbReference type="ARBA" id="ARBA00029468"/>
    </source>
</evidence>
<comment type="similarity">
    <text evidence="5">Belongs to the CFAP91 family.</text>
</comment>
<dbReference type="PANTHER" id="PTHR22455">
    <property type="entry name" value="CILIA- AND FLAGELLA-ASSOCIATED PROTEIN 91"/>
    <property type="match status" value="1"/>
</dbReference>
<feature type="domain" description="CFAP91" evidence="8">
    <location>
        <begin position="116"/>
        <end position="262"/>
    </location>
</feature>
<evidence type="ECO:0000256" key="4">
    <source>
        <dbReference type="ARBA" id="ARBA00023273"/>
    </source>
</evidence>
<dbReference type="Pfam" id="PF14738">
    <property type="entry name" value="CFAP91"/>
    <property type="match status" value="1"/>
</dbReference>
<name>A0A815FCN3_9BILA</name>